<proteinExistence type="predicted"/>
<dbReference type="EMBL" id="BMMN01000002">
    <property type="protein sequence ID" value="GGO03309.1"/>
    <property type="molecule type" value="Genomic_DNA"/>
</dbReference>
<evidence type="ECO:0000313" key="1">
    <source>
        <dbReference type="EMBL" id="GGO03309.1"/>
    </source>
</evidence>
<comment type="caution">
    <text evidence="1">The sequence shown here is derived from an EMBL/GenBank/DDBJ whole genome shotgun (WGS) entry which is preliminary data.</text>
</comment>
<sequence>MVFVLDGVGDAKTVSNTVRVLRGEGEALAEGLGLALALALGDAEGLATAIVATAGIVLAPVVATAQL</sequence>
<keyword evidence="2" id="KW-1185">Reference proteome</keyword>
<organism evidence="1 2">
    <name type="scientific">Microbispora bryophytorum</name>
    <dbReference type="NCBI Taxonomy" id="1460882"/>
    <lineage>
        <taxon>Bacteria</taxon>
        <taxon>Bacillati</taxon>
        <taxon>Actinomycetota</taxon>
        <taxon>Actinomycetes</taxon>
        <taxon>Streptosporangiales</taxon>
        <taxon>Streptosporangiaceae</taxon>
        <taxon>Microbispora</taxon>
    </lineage>
</organism>
<accession>A0A8H9LBZ3</accession>
<reference evidence="1" key="2">
    <citation type="submission" date="2020-09" db="EMBL/GenBank/DDBJ databases">
        <authorList>
            <person name="Sun Q."/>
            <person name="Zhou Y."/>
        </authorList>
    </citation>
    <scope>NUCLEOTIDE SEQUENCE</scope>
    <source>
        <strain evidence="1">CGMCC 4.7138</strain>
    </source>
</reference>
<reference evidence="1" key="1">
    <citation type="journal article" date="2014" name="Int. J. Syst. Evol. Microbiol.">
        <title>Complete genome sequence of Corynebacterium casei LMG S-19264T (=DSM 44701T), isolated from a smear-ripened cheese.</title>
        <authorList>
            <consortium name="US DOE Joint Genome Institute (JGI-PGF)"/>
            <person name="Walter F."/>
            <person name="Albersmeier A."/>
            <person name="Kalinowski J."/>
            <person name="Ruckert C."/>
        </authorList>
    </citation>
    <scope>NUCLEOTIDE SEQUENCE</scope>
    <source>
        <strain evidence="1">CGMCC 4.7138</strain>
    </source>
</reference>
<protein>
    <submittedName>
        <fullName evidence="1">Uncharacterized protein</fullName>
    </submittedName>
</protein>
<evidence type="ECO:0000313" key="2">
    <source>
        <dbReference type="Proteomes" id="UP000653480"/>
    </source>
</evidence>
<name>A0A8H9LBZ3_9ACTN</name>
<dbReference type="AlphaFoldDB" id="A0A8H9LBZ3"/>
<gene>
    <name evidence="1" type="ORF">GCM10011574_13020</name>
</gene>
<dbReference type="Proteomes" id="UP000653480">
    <property type="component" value="Unassembled WGS sequence"/>
</dbReference>